<keyword evidence="2" id="KW-1185">Reference proteome</keyword>
<protein>
    <recommendedName>
        <fullName evidence="3">B box-type domain-containing protein</fullName>
    </recommendedName>
</protein>
<organism evidence="1 2">
    <name type="scientific">Microthlaspi erraticum</name>
    <dbReference type="NCBI Taxonomy" id="1685480"/>
    <lineage>
        <taxon>Eukaryota</taxon>
        <taxon>Viridiplantae</taxon>
        <taxon>Streptophyta</taxon>
        <taxon>Embryophyta</taxon>
        <taxon>Tracheophyta</taxon>
        <taxon>Spermatophyta</taxon>
        <taxon>Magnoliopsida</taxon>
        <taxon>eudicotyledons</taxon>
        <taxon>Gunneridae</taxon>
        <taxon>Pentapetalae</taxon>
        <taxon>rosids</taxon>
        <taxon>malvids</taxon>
        <taxon>Brassicales</taxon>
        <taxon>Brassicaceae</taxon>
        <taxon>Coluteocarpeae</taxon>
        <taxon>Microthlaspi</taxon>
    </lineage>
</organism>
<evidence type="ECO:0000313" key="2">
    <source>
        <dbReference type="Proteomes" id="UP000467841"/>
    </source>
</evidence>
<proteinExistence type="predicted"/>
<dbReference type="OrthoDB" id="670813at2759"/>
<dbReference type="Proteomes" id="UP000467841">
    <property type="component" value="Unassembled WGS sequence"/>
</dbReference>
<name>A0A6D2HZH0_9BRAS</name>
<evidence type="ECO:0000313" key="1">
    <source>
        <dbReference type="EMBL" id="CAA7019391.1"/>
    </source>
</evidence>
<accession>A0A6D2HZH0</accession>
<dbReference type="EMBL" id="CACVBM020000444">
    <property type="protein sequence ID" value="CAA7019391.1"/>
    <property type="molecule type" value="Genomic_DNA"/>
</dbReference>
<sequence>MAVESMEETIQAQSSIREFPWLIEMVKSKLFYENCDQHGKQRRSFCCDCMIPPLCDECYKENEHIDHLVIHFRNALGSQQLDELMENSEEDVVEPVVEIKKRRHRRKGIPYRSPFF</sequence>
<reference evidence="1" key="1">
    <citation type="submission" date="2020-01" db="EMBL/GenBank/DDBJ databases">
        <authorList>
            <person name="Mishra B."/>
        </authorList>
    </citation>
    <scope>NUCLEOTIDE SEQUENCE [LARGE SCALE GENOMIC DNA]</scope>
</reference>
<dbReference type="AlphaFoldDB" id="A0A6D2HZH0"/>
<dbReference type="SUPFAM" id="SSF57845">
    <property type="entry name" value="B-box zinc-binding domain"/>
    <property type="match status" value="1"/>
</dbReference>
<gene>
    <name evidence="1" type="ORF">MERR_LOCUS6626</name>
</gene>
<evidence type="ECO:0008006" key="3">
    <source>
        <dbReference type="Google" id="ProtNLM"/>
    </source>
</evidence>
<comment type="caution">
    <text evidence="1">The sequence shown here is derived from an EMBL/GenBank/DDBJ whole genome shotgun (WGS) entry which is preliminary data.</text>
</comment>